<sequence>MPRMQASTTVHPSTVSQTPYVPIYYTGEQATEIHVFKQSANYPQFRKEYEQAIDNIIRFYNQHSPDKGLSVITSEHGIKATVEEMLTQFKAELFAGNVDVTYLHSLYSAKQHMEEIAQLLVERDKEGKREAGIERIEKQPVEERDVPLEKKLDEICELAKKIKWCGSGVKSYILNTKLSLSTPFGDLLSKMDIVKLKIASRVVTEFTSSDAIPVYYRAGVHTFNFYLDRFSEELNIPRSHDPHARFMPIDSRNYLACQQALMAAVTPYNLTYELAMHYLHNLRNIFPKNPSDKMPEFSLIRDTVIALQPGYGEISLSSLIEEAADGGYQLRQDMTLLQVDIARQLSQLSRSLPKNRWPSWSIETLYDDSRGIRFSG</sequence>
<dbReference type="Proteomes" id="UP000261875">
    <property type="component" value="Chromosome"/>
</dbReference>
<accession>A0A2U8I551</accession>
<evidence type="ECO:0000313" key="1">
    <source>
        <dbReference type="EMBL" id="AWK14268.1"/>
    </source>
</evidence>
<gene>
    <name evidence="1" type="ORF">CCS41_06950</name>
</gene>
<organism evidence="1 2">
    <name type="scientific">Candidatus Fukatsuia symbiotica</name>
    <dbReference type="NCBI Taxonomy" id="1878942"/>
    <lineage>
        <taxon>Bacteria</taxon>
        <taxon>Pseudomonadati</taxon>
        <taxon>Pseudomonadota</taxon>
        <taxon>Gammaproteobacteria</taxon>
        <taxon>Enterobacterales</taxon>
        <taxon>Yersiniaceae</taxon>
        <taxon>Candidatus Fukatsuia</taxon>
    </lineage>
</organism>
<protein>
    <submittedName>
        <fullName evidence="1">Uncharacterized protein</fullName>
    </submittedName>
</protein>
<reference evidence="1 2" key="1">
    <citation type="submission" date="2017-05" db="EMBL/GenBank/DDBJ databases">
        <title>Genome sequence of Candidatus Fukatsuia symbiotica and Candidatus Hamiltonella defensa from Acyrthosiphon pisum strain 5D.</title>
        <authorList>
            <person name="Patel V.A."/>
            <person name="Chevignon G."/>
            <person name="Russell J.A."/>
            <person name="Oliver K.M."/>
        </authorList>
    </citation>
    <scope>NUCLEOTIDE SEQUENCE [LARGE SCALE GENOMIC DNA]</scope>
    <source>
        <strain evidence="1 2">5D</strain>
    </source>
</reference>
<proteinExistence type="predicted"/>
<dbReference type="EMBL" id="CP021659">
    <property type="protein sequence ID" value="AWK14268.1"/>
    <property type="molecule type" value="Genomic_DNA"/>
</dbReference>
<name>A0A2U8I551_9GAMM</name>
<keyword evidence="2" id="KW-1185">Reference proteome</keyword>
<evidence type="ECO:0000313" key="2">
    <source>
        <dbReference type="Proteomes" id="UP000261875"/>
    </source>
</evidence>
<dbReference type="KEGG" id="fsm:CCS41_06950"/>
<dbReference type="OrthoDB" id="9930365at2"/>
<dbReference type="RefSeq" id="WP_119797436.1">
    <property type="nucleotide sequence ID" value="NZ_CP021659.1"/>
</dbReference>
<dbReference type="AlphaFoldDB" id="A0A2U8I551"/>